<feature type="region of interest" description="Disordered" evidence="1">
    <location>
        <begin position="1"/>
        <end position="27"/>
    </location>
</feature>
<organism evidence="2 3">
    <name type="scientific">Paracidovorax konjaci</name>
    <dbReference type="NCBI Taxonomy" id="32040"/>
    <lineage>
        <taxon>Bacteria</taxon>
        <taxon>Pseudomonadati</taxon>
        <taxon>Pseudomonadota</taxon>
        <taxon>Betaproteobacteria</taxon>
        <taxon>Burkholderiales</taxon>
        <taxon>Comamonadaceae</taxon>
        <taxon>Paracidovorax</taxon>
    </lineage>
</organism>
<dbReference type="OrthoDB" id="8821494at2"/>
<dbReference type="Pfam" id="PF14891">
    <property type="entry name" value="Peptidase_M91"/>
    <property type="match status" value="1"/>
</dbReference>
<sequence length="252" mass="28227">MPIQSTQFKGVFIHTPTPEQASATTPQARQELSRKNQAFIERNESTLEQLASQRSGRALLGQIESIHAMAPRKRVVITPSNGEWPQSLSCEKHPETGALRPMNQWPDIDTYMSRRPSTSQFMPEVAAIPLPGREVPGSDEVWIATDPAIGMKFSSAESDDYELSPDHYVATLGHEMIHARDSLHGIQPRRAQNEATAEDEAMGRPLHKALLPVELRTVGIGQYADEIPSENSIRREHGLTERRSYHGFTREE</sequence>
<dbReference type="RefSeq" id="WP_092955234.1">
    <property type="nucleotide sequence ID" value="NZ_FOMQ01000013.1"/>
</dbReference>
<accession>A0A1I1XHU1</accession>
<dbReference type="Proteomes" id="UP000199517">
    <property type="component" value="Unassembled WGS sequence"/>
</dbReference>
<dbReference type="EMBL" id="FOMQ01000013">
    <property type="protein sequence ID" value="SFE06761.1"/>
    <property type="molecule type" value="Genomic_DNA"/>
</dbReference>
<dbReference type="AlphaFoldDB" id="A0A1I1XHU1"/>
<gene>
    <name evidence="2" type="ORF">SAMN04489710_11362</name>
</gene>
<protein>
    <submittedName>
        <fullName evidence="2">Effector protein</fullName>
    </submittedName>
</protein>
<keyword evidence="3" id="KW-1185">Reference proteome</keyword>
<proteinExistence type="predicted"/>
<name>A0A1I1XHU1_9BURK</name>
<feature type="compositionally biased region" description="Polar residues" evidence="1">
    <location>
        <begin position="17"/>
        <end position="27"/>
    </location>
</feature>
<evidence type="ECO:0000256" key="1">
    <source>
        <dbReference type="SAM" id="MobiDB-lite"/>
    </source>
</evidence>
<dbReference type="InterPro" id="IPR028208">
    <property type="entry name" value="Effector_pro_NleD-like"/>
</dbReference>
<evidence type="ECO:0000313" key="3">
    <source>
        <dbReference type="Proteomes" id="UP000199517"/>
    </source>
</evidence>
<reference evidence="3" key="1">
    <citation type="submission" date="2016-10" db="EMBL/GenBank/DDBJ databases">
        <authorList>
            <person name="Varghese N."/>
            <person name="Submissions S."/>
        </authorList>
    </citation>
    <scope>NUCLEOTIDE SEQUENCE [LARGE SCALE GENOMIC DNA]</scope>
    <source>
        <strain evidence="3">DSM 7481</strain>
    </source>
</reference>
<feature type="region of interest" description="Disordered" evidence="1">
    <location>
        <begin position="232"/>
        <end position="252"/>
    </location>
</feature>
<evidence type="ECO:0000313" key="2">
    <source>
        <dbReference type="EMBL" id="SFE06761.1"/>
    </source>
</evidence>